<dbReference type="STRING" id="338969.Rfer_1456"/>
<dbReference type="GO" id="GO:0043709">
    <property type="term" value="P:cell adhesion involved in single-species biofilm formation"/>
    <property type="evidence" value="ECO:0007669"/>
    <property type="project" value="TreeGrafter"/>
</dbReference>
<dbReference type="PROSITE" id="PS50887">
    <property type="entry name" value="GGDEF"/>
    <property type="match status" value="1"/>
</dbReference>
<gene>
    <name evidence="7" type="ordered locus">Rfer_1456</name>
</gene>
<feature type="transmembrane region" description="Helical" evidence="4">
    <location>
        <begin position="378"/>
        <end position="395"/>
    </location>
</feature>
<dbReference type="HOGENOM" id="CLU_000445_105_4_4"/>
<dbReference type="Gene3D" id="3.30.70.270">
    <property type="match status" value="1"/>
</dbReference>
<dbReference type="FunFam" id="3.30.70.270:FF:000001">
    <property type="entry name" value="Diguanylate cyclase domain protein"/>
    <property type="match status" value="1"/>
</dbReference>
<dbReference type="PANTHER" id="PTHR45138:SF9">
    <property type="entry name" value="DIGUANYLATE CYCLASE DGCM-RELATED"/>
    <property type="match status" value="1"/>
</dbReference>
<dbReference type="RefSeq" id="WP_011463757.1">
    <property type="nucleotide sequence ID" value="NC_007908.1"/>
</dbReference>
<protein>
    <recommendedName>
        <fullName evidence="1">diguanylate cyclase</fullName>
        <ecNumber evidence="1">2.7.7.65</ecNumber>
    </recommendedName>
</protein>
<keyword evidence="3" id="KW-0175">Coiled coil</keyword>
<keyword evidence="4" id="KW-0812">Transmembrane</keyword>
<feature type="coiled-coil region" evidence="3">
    <location>
        <begin position="420"/>
        <end position="468"/>
    </location>
</feature>
<dbReference type="InterPro" id="IPR043128">
    <property type="entry name" value="Rev_trsase/Diguanyl_cyclase"/>
</dbReference>
<dbReference type="EMBL" id="CP000267">
    <property type="protein sequence ID" value="ABD69189.1"/>
    <property type="molecule type" value="Genomic_DNA"/>
</dbReference>
<comment type="catalytic activity">
    <reaction evidence="2">
        <text>2 GTP = 3',3'-c-di-GMP + 2 diphosphate</text>
        <dbReference type="Rhea" id="RHEA:24898"/>
        <dbReference type="ChEBI" id="CHEBI:33019"/>
        <dbReference type="ChEBI" id="CHEBI:37565"/>
        <dbReference type="ChEBI" id="CHEBI:58805"/>
        <dbReference type="EC" id="2.7.7.65"/>
    </reaction>
</comment>
<accession>Q21YG4</accession>
<dbReference type="Proteomes" id="UP000008332">
    <property type="component" value="Chromosome"/>
</dbReference>
<keyword evidence="4" id="KW-0472">Membrane</keyword>
<organism evidence="7 8">
    <name type="scientific">Albidiferax ferrireducens (strain ATCC BAA-621 / DSM 15236 / T118)</name>
    <name type="common">Rhodoferax ferrireducens</name>
    <dbReference type="NCBI Taxonomy" id="338969"/>
    <lineage>
        <taxon>Bacteria</taxon>
        <taxon>Pseudomonadati</taxon>
        <taxon>Pseudomonadota</taxon>
        <taxon>Betaproteobacteria</taxon>
        <taxon>Burkholderiales</taxon>
        <taxon>Comamonadaceae</taxon>
        <taxon>Rhodoferax</taxon>
    </lineage>
</organism>
<evidence type="ECO:0000259" key="6">
    <source>
        <dbReference type="PROSITE" id="PS50887"/>
    </source>
</evidence>
<feature type="signal peptide" evidence="5">
    <location>
        <begin position="1"/>
        <end position="24"/>
    </location>
</feature>
<dbReference type="SMART" id="SM00267">
    <property type="entry name" value="GGDEF"/>
    <property type="match status" value="1"/>
</dbReference>
<feature type="transmembrane region" description="Helical" evidence="4">
    <location>
        <begin position="317"/>
        <end position="335"/>
    </location>
</feature>
<feature type="transmembrane region" description="Helical" evidence="4">
    <location>
        <begin position="347"/>
        <end position="366"/>
    </location>
</feature>
<dbReference type="Pfam" id="PF07696">
    <property type="entry name" value="7TMR-DISMED2"/>
    <property type="match status" value="1"/>
</dbReference>
<feature type="transmembrane region" description="Helical" evidence="4">
    <location>
        <begin position="195"/>
        <end position="216"/>
    </location>
</feature>
<dbReference type="AlphaFoldDB" id="Q21YG4"/>
<dbReference type="SUPFAM" id="SSF55073">
    <property type="entry name" value="Nucleotide cyclase"/>
    <property type="match status" value="1"/>
</dbReference>
<feature type="transmembrane region" description="Helical" evidence="4">
    <location>
        <begin position="223"/>
        <end position="246"/>
    </location>
</feature>
<dbReference type="InterPro" id="IPR011622">
    <property type="entry name" value="7TMR_DISM_rcpt_extracell_dom2"/>
</dbReference>
<dbReference type="InterPro" id="IPR000160">
    <property type="entry name" value="GGDEF_dom"/>
</dbReference>
<keyword evidence="5" id="KW-0732">Signal</keyword>
<name>Q21YG4_ALBFT</name>
<evidence type="ECO:0000256" key="4">
    <source>
        <dbReference type="SAM" id="Phobius"/>
    </source>
</evidence>
<feature type="transmembrane region" description="Helical" evidence="4">
    <location>
        <begin position="291"/>
        <end position="311"/>
    </location>
</feature>
<feature type="domain" description="GGDEF" evidence="6">
    <location>
        <begin position="496"/>
        <end position="631"/>
    </location>
</feature>
<keyword evidence="8" id="KW-1185">Reference proteome</keyword>
<dbReference type="KEGG" id="rfr:Rfer_1456"/>
<proteinExistence type="predicted"/>
<dbReference type="InterPro" id="IPR050469">
    <property type="entry name" value="Diguanylate_Cyclase"/>
</dbReference>
<dbReference type="Gene3D" id="2.60.40.2380">
    <property type="match status" value="1"/>
</dbReference>
<dbReference type="Pfam" id="PF07695">
    <property type="entry name" value="7TMR-DISM_7TM"/>
    <property type="match status" value="1"/>
</dbReference>
<evidence type="ECO:0000256" key="5">
    <source>
        <dbReference type="SAM" id="SignalP"/>
    </source>
</evidence>
<dbReference type="eggNOG" id="COG3706">
    <property type="taxonomic scope" value="Bacteria"/>
</dbReference>
<dbReference type="NCBIfam" id="TIGR00254">
    <property type="entry name" value="GGDEF"/>
    <property type="match status" value="1"/>
</dbReference>
<evidence type="ECO:0000313" key="8">
    <source>
        <dbReference type="Proteomes" id="UP000008332"/>
    </source>
</evidence>
<dbReference type="CDD" id="cd01949">
    <property type="entry name" value="GGDEF"/>
    <property type="match status" value="1"/>
</dbReference>
<dbReference type="PANTHER" id="PTHR45138">
    <property type="entry name" value="REGULATORY COMPONENTS OF SENSORY TRANSDUCTION SYSTEM"/>
    <property type="match status" value="1"/>
</dbReference>
<dbReference type="GO" id="GO:0052621">
    <property type="term" value="F:diguanylate cyclase activity"/>
    <property type="evidence" value="ECO:0007669"/>
    <property type="project" value="UniProtKB-EC"/>
</dbReference>
<dbReference type="InterPro" id="IPR011623">
    <property type="entry name" value="7TMR_DISM_rcpt_extracell_dom1"/>
</dbReference>
<evidence type="ECO:0000256" key="1">
    <source>
        <dbReference type="ARBA" id="ARBA00012528"/>
    </source>
</evidence>
<dbReference type="EC" id="2.7.7.65" evidence="1"/>
<dbReference type="Pfam" id="PF00990">
    <property type="entry name" value="GGDEF"/>
    <property type="match status" value="1"/>
</dbReference>
<sequence length="636" mass="71157">MNLKAVVLCGLTCVLGLLAPALHASPSSADASFPVFEVSAQTPGRIDVDTRMGMLTDSTRTLTPDQVMSPKQTWQTITRKSPNFGFTEDAYWFRFQIDNLASQDLARFVELPIPFLDDVQLYHYTAGQLKTSYALGDEKPFAQRVLRHQNFVMPLNLAPGANLIYIRLASSGTIEAPFRIWDPTQFYETNGNEKLLQGMVIGILLIMIVYNLFVYFSTRDINYLFYIGFVASYLLFHLTLNGYTFAYAWPNAVRWNSFAISTFMASAELFTCLFADGFLRLSKFSRPAHYLTRALATVSALLLALTFVLPYSLTVRVGAALTIPIALTALALGYWRWWRGAKFARFYCLAWTTVLISLCVLNASKFGLIPSNAWTHNASQIGIVLLVLLLSFTLADRINHDRMLRVNAQAVALGHERWARASQEALIKTKEDANRELEQRVTARTNDLNRTLGQLKLANDQLQRLSNMDGLTQIGNRAFFDRALALEHRRADRQKSPLSLIMIDVDHFKLVNDSYGHMGGDACLRAVAHLLQPRIQRVGDVLARYGGEEFVILLVNSNQQDSVALAEGFRADIEQLHVPFEGGTIHVTASFGVACGIPDQYLSPQELLAHADKALYQAKHDGRNCVRSVATINRVS</sequence>
<evidence type="ECO:0000313" key="7">
    <source>
        <dbReference type="EMBL" id="ABD69189.1"/>
    </source>
</evidence>
<evidence type="ECO:0000256" key="2">
    <source>
        <dbReference type="ARBA" id="ARBA00034247"/>
    </source>
</evidence>
<evidence type="ECO:0000256" key="3">
    <source>
        <dbReference type="SAM" id="Coils"/>
    </source>
</evidence>
<dbReference type="GO" id="GO:0005886">
    <property type="term" value="C:plasma membrane"/>
    <property type="evidence" value="ECO:0007669"/>
    <property type="project" value="TreeGrafter"/>
</dbReference>
<feature type="transmembrane region" description="Helical" evidence="4">
    <location>
        <begin position="258"/>
        <end position="279"/>
    </location>
</feature>
<keyword evidence="4" id="KW-1133">Transmembrane helix</keyword>
<dbReference type="InterPro" id="IPR029787">
    <property type="entry name" value="Nucleotide_cyclase"/>
</dbReference>
<dbReference type="GO" id="GO:1902201">
    <property type="term" value="P:negative regulation of bacterial-type flagellum-dependent cell motility"/>
    <property type="evidence" value="ECO:0007669"/>
    <property type="project" value="TreeGrafter"/>
</dbReference>
<feature type="chain" id="PRO_5004200769" description="diguanylate cyclase" evidence="5">
    <location>
        <begin position="25"/>
        <end position="636"/>
    </location>
</feature>
<reference evidence="8" key="1">
    <citation type="submission" date="2006-02" db="EMBL/GenBank/DDBJ databases">
        <title>Complete sequence of chromosome of Rhodoferax ferrireducens DSM 15236.</title>
        <authorList>
            <person name="Copeland A."/>
            <person name="Lucas S."/>
            <person name="Lapidus A."/>
            <person name="Barry K."/>
            <person name="Detter J.C."/>
            <person name="Glavina del Rio T."/>
            <person name="Hammon N."/>
            <person name="Israni S."/>
            <person name="Pitluck S."/>
            <person name="Brettin T."/>
            <person name="Bruce D."/>
            <person name="Han C."/>
            <person name="Tapia R."/>
            <person name="Gilna P."/>
            <person name="Kiss H."/>
            <person name="Schmutz J."/>
            <person name="Larimer F."/>
            <person name="Land M."/>
            <person name="Kyrpides N."/>
            <person name="Ivanova N."/>
            <person name="Richardson P."/>
        </authorList>
    </citation>
    <scope>NUCLEOTIDE SEQUENCE [LARGE SCALE GENOMIC DNA]</scope>
    <source>
        <strain evidence="8">ATCC BAA-621 / DSM 15236 / T118</strain>
    </source>
</reference>